<dbReference type="AlphaFoldDB" id="A0A9D1EP27"/>
<keyword evidence="6" id="KW-0784">Thiamine biosynthesis</keyword>
<evidence type="ECO:0000256" key="4">
    <source>
        <dbReference type="ARBA" id="ARBA00022777"/>
    </source>
</evidence>
<feature type="domain" description="Pyridoxamine kinase/Phosphomethylpyrimidine kinase" evidence="7">
    <location>
        <begin position="27"/>
        <end position="259"/>
    </location>
</feature>
<dbReference type="NCBIfam" id="NF005491">
    <property type="entry name" value="PRK07105.1"/>
    <property type="match status" value="1"/>
</dbReference>
<evidence type="ECO:0000313" key="8">
    <source>
        <dbReference type="EMBL" id="HIS24875.1"/>
    </source>
</evidence>
<comment type="caution">
    <text evidence="8">The sequence shown here is derived from an EMBL/GenBank/DDBJ whole genome shotgun (WGS) entry which is preliminary data.</text>
</comment>
<dbReference type="GO" id="GO:0009443">
    <property type="term" value="P:pyridoxal 5'-phosphate salvage"/>
    <property type="evidence" value="ECO:0007669"/>
    <property type="project" value="InterPro"/>
</dbReference>
<dbReference type="Pfam" id="PF08543">
    <property type="entry name" value="Phos_pyr_kin"/>
    <property type="match status" value="1"/>
</dbReference>
<protein>
    <recommendedName>
        <fullName evidence="1">pyridoxal kinase</fullName>
        <ecNumber evidence="1">2.7.1.35</ecNumber>
    </recommendedName>
</protein>
<keyword evidence="2 8" id="KW-0808">Transferase</keyword>
<dbReference type="GO" id="GO:0005524">
    <property type="term" value="F:ATP binding"/>
    <property type="evidence" value="ECO:0007669"/>
    <property type="project" value="UniProtKB-KW"/>
</dbReference>
<dbReference type="GO" id="GO:0008972">
    <property type="term" value="F:phosphomethylpyrimidine kinase activity"/>
    <property type="evidence" value="ECO:0007669"/>
    <property type="project" value="TreeGrafter"/>
</dbReference>
<dbReference type="Proteomes" id="UP000823982">
    <property type="component" value="Unassembled WGS sequence"/>
</dbReference>
<dbReference type="GO" id="GO:0005829">
    <property type="term" value="C:cytosol"/>
    <property type="evidence" value="ECO:0007669"/>
    <property type="project" value="TreeGrafter"/>
</dbReference>
<sequence length="286" mass="31076">MNEYKSVAAIHDISGVGRCSLSVIMPTMSVMGIQVCAVPTAVLSAHTNGFGDVVMKDMTEYIPQALEHYKRSDVSFDCVYTGFLASARQVSICLDFFDAYPNALKIVDPVMGDSGKRYKTYTPQMCECMAQLVAVADVITPNLTEASILLGIDYPVSLLTLSEVKSMLVKLSGKGPDTVVITSVPMADGKNSNVGYDRKNNAFWRVTYEKVPKHYPGTGDLFASVLTGGLMLGDSLPIAISRATSFCEYAIKTTFGYGTNPREGVMLEKCLPVLTVRQSFTDYTSL</sequence>
<evidence type="ECO:0000256" key="5">
    <source>
        <dbReference type="ARBA" id="ARBA00022840"/>
    </source>
</evidence>
<dbReference type="Gene3D" id="3.40.1190.20">
    <property type="match status" value="1"/>
</dbReference>
<keyword evidence="3" id="KW-0547">Nucleotide-binding</keyword>
<dbReference type="EMBL" id="DVIR01000055">
    <property type="protein sequence ID" value="HIS24875.1"/>
    <property type="molecule type" value="Genomic_DNA"/>
</dbReference>
<dbReference type="PANTHER" id="PTHR20858:SF17">
    <property type="entry name" value="HYDROXYMETHYLPYRIMIDINE_PHOSPHOMETHYLPYRIMIDINE KINASE THI20-RELATED"/>
    <property type="match status" value="1"/>
</dbReference>
<evidence type="ECO:0000259" key="7">
    <source>
        <dbReference type="Pfam" id="PF08543"/>
    </source>
</evidence>
<keyword evidence="5" id="KW-0067">ATP-binding</keyword>
<keyword evidence="4 8" id="KW-0418">Kinase</keyword>
<evidence type="ECO:0000256" key="6">
    <source>
        <dbReference type="ARBA" id="ARBA00022977"/>
    </source>
</evidence>
<reference evidence="8" key="2">
    <citation type="journal article" date="2021" name="PeerJ">
        <title>Extensive microbial diversity within the chicken gut microbiome revealed by metagenomics and culture.</title>
        <authorList>
            <person name="Gilroy R."/>
            <person name="Ravi A."/>
            <person name="Getino M."/>
            <person name="Pursley I."/>
            <person name="Horton D.L."/>
            <person name="Alikhan N.F."/>
            <person name="Baker D."/>
            <person name="Gharbi K."/>
            <person name="Hall N."/>
            <person name="Watson M."/>
            <person name="Adriaenssens E.M."/>
            <person name="Foster-Nyarko E."/>
            <person name="Jarju S."/>
            <person name="Secka A."/>
            <person name="Antonio M."/>
            <person name="Oren A."/>
            <person name="Chaudhuri R.R."/>
            <person name="La Ragione R."/>
            <person name="Hildebrand F."/>
            <person name="Pallen M.J."/>
        </authorList>
    </citation>
    <scope>NUCLEOTIDE SEQUENCE</scope>
    <source>
        <strain evidence="8">CHK157-1446</strain>
    </source>
</reference>
<dbReference type="GO" id="GO:0008478">
    <property type="term" value="F:pyridoxal kinase activity"/>
    <property type="evidence" value="ECO:0007669"/>
    <property type="project" value="UniProtKB-EC"/>
</dbReference>
<dbReference type="GO" id="GO:0008902">
    <property type="term" value="F:hydroxymethylpyrimidine kinase activity"/>
    <property type="evidence" value="ECO:0007669"/>
    <property type="project" value="TreeGrafter"/>
</dbReference>
<dbReference type="EC" id="2.7.1.35" evidence="1"/>
<dbReference type="InterPro" id="IPR013749">
    <property type="entry name" value="PM/HMP-P_kinase-1"/>
</dbReference>
<accession>A0A9D1EP27</accession>
<evidence type="ECO:0000256" key="3">
    <source>
        <dbReference type="ARBA" id="ARBA00022741"/>
    </source>
</evidence>
<dbReference type="InterPro" id="IPR029056">
    <property type="entry name" value="Ribokinase-like"/>
</dbReference>
<gene>
    <name evidence="8" type="ORF">IAD01_05675</name>
</gene>
<dbReference type="CDD" id="cd01173">
    <property type="entry name" value="pyridoxal_pyridoxamine_kinase"/>
    <property type="match status" value="1"/>
</dbReference>
<evidence type="ECO:0000256" key="1">
    <source>
        <dbReference type="ARBA" id="ARBA00012104"/>
    </source>
</evidence>
<reference evidence="8" key="1">
    <citation type="submission" date="2020-10" db="EMBL/GenBank/DDBJ databases">
        <authorList>
            <person name="Gilroy R."/>
        </authorList>
    </citation>
    <scope>NUCLEOTIDE SEQUENCE</scope>
    <source>
        <strain evidence="8">CHK157-1446</strain>
    </source>
</reference>
<proteinExistence type="predicted"/>
<evidence type="ECO:0000313" key="9">
    <source>
        <dbReference type="Proteomes" id="UP000823982"/>
    </source>
</evidence>
<evidence type="ECO:0000256" key="2">
    <source>
        <dbReference type="ARBA" id="ARBA00022679"/>
    </source>
</evidence>
<organism evidence="8 9">
    <name type="scientific">Candidatus Faeciplasma gallinarum</name>
    <dbReference type="NCBI Taxonomy" id="2840799"/>
    <lineage>
        <taxon>Bacteria</taxon>
        <taxon>Bacillati</taxon>
        <taxon>Bacillota</taxon>
        <taxon>Clostridia</taxon>
        <taxon>Eubacteriales</taxon>
        <taxon>Oscillospiraceae</taxon>
        <taxon>Oscillospiraceae incertae sedis</taxon>
        <taxon>Candidatus Faeciplasma</taxon>
    </lineage>
</organism>
<dbReference type="InterPro" id="IPR004625">
    <property type="entry name" value="PyrdxlKinase"/>
</dbReference>
<name>A0A9D1EP27_9FIRM</name>
<dbReference type="SUPFAM" id="SSF53613">
    <property type="entry name" value="Ribokinase-like"/>
    <property type="match status" value="1"/>
</dbReference>
<dbReference type="PANTHER" id="PTHR20858">
    <property type="entry name" value="PHOSPHOMETHYLPYRIMIDINE KINASE"/>
    <property type="match status" value="1"/>
</dbReference>
<dbReference type="GO" id="GO:0009228">
    <property type="term" value="P:thiamine biosynthetic process"/>
    <property type="evidence" value="ECO:0007669"/>
    <property type="project" value="UniProtKB-KW"/>
</dbReference>